<evidence type="ECO:0000256" key="1">
    <source>
        <dbReference type="SAM" id="MobiDB-lite"/>
    </source>
</evidence>
<accession>A0A9E7EV46</accession>
<evidence type="ECO:0000313" key="2">
    <source>
        <dbReference type="EMBL" id="URD83210.1"/>
    </source>
</evidence>
<dbReference type="EMBL" id="CP097503">
    <property type="protein sequence ID" value="URD83210.1"/>
    <property type="molecule type" value="Genomic_DNA"/>
</dbReference>
<gene>
    <name evidence="2" type="ORF">MUK42_17485</name>
</gene>
<feature type="compositionally biased region" description="Low complexity" evidence="1">
    <location>
        <begin position="225"/>
        <end position="236"/>
    </location>
</feature>
<organism evidence="2 3">
    <name type="scientific">Musa troglodytarum</name>
    <name type="common">fe'i banana</name>
    <dbReference type="NCBI Taxonomy" id="320322"/>
    <lineage>
        <taxon>Eukaryota</taxon>
        <taxon>Viridiplantae</taxon>
        <taxon>Streptophyta</taxon>
        <taxon>Embryophyta</taxon>
        <taxon>Tracheophyta</taxon>
        <taxon>Spermatophyta</taxon>
        <taxon>Magnoliopsida</taxon>
        <taxon>Liliopsida</taxon>
        <taxon>Zingiberales</taxon>
        <taxon>Musaceae</taxon>
        <taxon>Musa</taxon>
    </lineage>
</organism>
<dbReference type="OrthoDB" id="21270at2759"/>
<feature type="region of interest" description="Disordered" evidence="1">
    <location>
        <begin position="193"/>
        <end position="261"/>
    </location>
</feature>
<dbReference type="PANTHER" id="PTHR39708:SF2">
    <property type="entry name" value="BLOC-1-RELATED COMPLEX SUBUNIT 6 C-TERMINAL HELIX DOMAIN-CONTAINING PROTEIN"/>
    <property type="match status" value="1"/>
</dbReference>
<dbReference type="Proteomes" id="UP001055439">
    <property type="component" value="Chromosome 10"/>
</dbReference>
<feature type="region of interest" description="Disordered" evidence="1">
    <location>
        <begin position="1"/>
        <end position="41"/>
    </location>
</feature>
<feature type="compositionally biased region" description="Polar residues" evidence="1">
    <location>
        <begin position="246"/>
        <end position="261"/>
    </location>
</feature>
<evidence type="ECO:0000313" key="3">
    <source>
        <dbReference type="Proteomes" id="UP001055439"/>
    </source>
</evidence>
<protein>
    <submittedName>
        <fullName evidence="2">Uncharacterized protein</fullName>
    </submittedName>
</protein>
<dbReference type="EMBL" id="CP097503">
    <property type="protein sequence ID" value="URD83209.1"/>
    <property type="molecule type" value="Genomic_DNA"/>
</dbReference>
<keyword evidence="3" id="KW-1185">Reference proteome</keyword>
<sequence length="261" mass="27953">MEGDGAAAEKAPAADAFATSQEEPTPSSSSSTKSPFDPCTSAAATSPGEILRALQVVERDSVAIAESYASLFSSLRIALSEVSQPSASMMSLAAYKNLARVIFNLLIPLKQVLRHCDEEMVFVSQPGKGQVCFLIKLASTMTNLVRALSPLCEHDDELLMPQQREIVPHNIKLANCGWLRSPILCHPRNTTSSSISIDKSGGNQITTVSSSSLSLKERDWAKPHSTTSSNSNASPSQRGRRREISSGDTATPLLSPTHITN</sequence>
<proteinExistence type="predicted"/>
<dbReference type="PANTHER" id="PTHR39708">
    <property type="entry name" value="OS07G0483400 PROTEIN"/>
    <property type="match status" value="1"/>
</dbReference>
<dbReference type="AlphaFoldDB" id="A0A9E7EV46"/>
<feature type="compositionally biased region" description="Low complexity" evidence="1">
    <location>
        <begin position="1"/>
        <end position="35"/>
    </location>
</feature>
<feature type="compositionally biased region" description="Polar residues" evidence="1">
    <location>
        <begin position="193"/>
        <end position="214"/>
    </location>
</feature>
<name>A0A9E7EV46_9LILI</name>
<reference evidence="2" key="1">
    <citation type="submission" date="2022-05" db="EMBL/GenBank/DDBJ databases">
        <title>The Musa troglodytarum L. genome provides insights into the mechanism of non-climacteric behaviour and enrichment of carotenoids.</title>
        <authorList>
            <person name="Wang J."/>
        </authorList>
    </citation>
    <scope>NUCLEOTIDE SEQUENCE</scope>
    <source>
        <tissue evidence="2">Leaf</tissue>
    </source>
</reference>